<dbReference type="EMBL" id="AP026974">
    <property type="protein sequence ID" value="BDT79340.1"/>
    <property type="molecule type" value="Genomic_DNA"/>
</dbReference>
<gene>
    <name evidence="14" type="ORF">PKF023_12740</name>
    <name evidence="15" type="ORF">PKF032_12280</name>
</gene>
<dbReference type="InterPro" id="IPR014756">
    <property type="entry name" value="Ig_E-set"/>
</dbReference>
<dbReference type="GO" id="GO:1990573">
    <property type="term" value="P:potassium ion import across plasma membrane"/>
    <property type="evidence" value="ECO:0007669"/>
    <property type="project" value="TreeGrafter"/>
</dbReference>
<dbReference type="SUPFAM" id="SSF81296">
    <property type="entry name" value="E set domains"/>
    <property type="match status" value="1"/>
</dbReference>
<dbReference type="Pfam" id="PF07885">
    <property type="entry name" value="Ion_trans_2"/>
    <property type="match status" value="1"/>
</dbReference>
<evidence type="ECO:0000259" key="13">
    <source>
        <dbReference type="Pfam" id="PF17655"/>
    </source>
</evidence>
<organism evidence="14">
    <name type="scientific">Polynucleobacter yangtzensis</name>
    <dbReference type="NCBI Taxonomy" id="1743159"/>
    <lineage>
        <taxon>Bacteria</taxon>
        <taxon>Pseudomonadati</taxon>
        <taxon>Pseudomonadota</taxon>
        <taxon>Betaproteobacteria</taxon>
        <taxon>Burkholderiales</taxon>
        <taxon>Burkholderiaceae</taxon>
        <taxon>Polynucleobacter</taxon>
    </lineage>
</organism>
<evidence type="ECO:0000313" key="14">
    <source>
        <dbReference type="EMBL" id="BDT77471.1"/>
    </source>
</evidence>
<dbReference type="GO" id="GO:0034765">
    <property type="term" value="P:regulation of monoatomic ion transmembrane transport"/>
    <property type="evidence" value="ECO:0007669"/>
    <property type="project" value="TreeGrafter"/>
</dbReference>
<feature type="transmembrane region" description="Helical" evidence="11">
    <location>
        <begin position="111"/>
        <end position="132"/>
    </location>
</feature>
<evidence type="ECO:0000256" key="5">
    <source>
        <dbReference type="ARBA" id="ARBA00022882"/>
    </source>
</evidence>
<keyword evidence="3" id="KW-0633">Potassium transport</keyword>
<feature type="transmembrane region" description="Helical" evidence="11">
    <location>
        <begin position="44"/>
        <end position="69"/>
    </location>
</feature>
<dbReference type="GO" id="GO:0005886">
    <property type="term" value="C:plasma membrane"/>
    <property type="evidence" value="ECO:0007669"/>
    <property type="project" value="TreeGrafter"/>
</dbReference>
<evidence type="ECO:0000259" key="12">
    <source>
        <dbReference type="Pfam" id="PF07885"/>
    </source>
</evidence>
<evidence type="ECO:0000256" key="11">
    <source>
        <dbReference type="SAM" id="Phobius"/>
    </source>
</evidence>
<dbReference type="InterPro" id="IPR041647">
    <property type="entry name" value="IRK_C"/>
</dbReference>
<keyword evidence="4 11" id="KW-0812">Transmembrane</keyword>
<dbReference type="GO" id="GO:0034702">
    <property type="term" value="C:monoatomic ion channel complex"/>
    <property type="evidence" value="ECO:0007669"/>
    <property type="project" value="UniProtKB-KW"/>
</dbReference>
<accession>A0A9C7CHI7</accession>
<keyword evidence="6" id="KW-0630">Potassium</keyword>
<keyword evidence="5" id="KW-0851">Voltage-gated channel</keyword>
<evidence type="ECO:0000256" key="7">
    <source>
        <dbReference type="ARBA" id="ARBA00022989"/>
    </source>
</evidence>
<dbReference type="Proteomes" id="UP001211204">
    <property type="component" value="Chromosome"/>
</dbReference>
<dbReference type="Proteomes" id="UP001211097">
    <property type="component" value="Chromosome"/>
</dbReference>
<evidence type="ECO:0000256" key="8">
    <source>
        <dbReference type="ARBA" id="ARBA00023065"/>
    </source>
</evidence>
<evidence type="ECO:0000256" key="4">
    <source>
        <dbReference type="ARBA" id="ARBA00022692"/>
    </source>
</evidence>
<keyword evidence="7 11" id="KW-1133">Transmembrane helix</keyword>
<dbReference type="PANTHER" id="PTHR11767">
    <property type="entry name" value="INWARD RECTIFIER POTASSIUM CHANNEL"/>
    <property type="match status" value="1"/>
</dbReference>
<comment type="subcellular location">
    <subcellularLocation>
        <location evidence="1">Membrane</location>
        <topology evidence="1">Multi-pass membrane protein</topology>
    </subcellularLocation>
</comment>
<dbReference type="Gene3D" id="2.60.40.1400">
    <property type="entry name" value="G protein-activated inward rectifier potassium channel 1"/>
    <property type="match status" value="1"/>
</dbReference>
<evidence type="ECO:0000313" key="15">
    <source>
        <dbReference type="EMBL" id="BDT79340.1"/>
    </source>
</evidence>
<feature type="domain" description="Inward rectifier potassium channel C-terminal" evidence="13">
    <location>
        <begin position="141"/>
        <end position="293"/>
    </location>
</feature>
<dbReference type="PANTHER" id="PTHR11767:SF102">
    <property type="entry name" value="INWARDLY RECTIFYING POTASSIUM CHANNEL 1, ISOFORM F"/>
    <property type="match status" value="1"/>
</dbReference>
<dbReference type="KEGG" id="pyt:PKF023_12740"/>
<dbReference type="Gene3D" id="1.10.287.70">
    <property type="match status" value="1"/>
</dbReference>
<evidence type="ECO:0000256" key="2">
    <source>
        <dbReference type="ARBA" id="ARBA00022448"/>
    </source>
</evidence>
<keyword evidence="2" id="KW-0813">Transport</keyword>
<keyword evidence="10 14" id="KW-0407">Ion channel</keyword>
<reference evidence="14 16" key="1">
    <citation type="submission" date="2022-11" db="EMBL/GenBank/DDBJ databases">
        <title>Complete Genome Sequences of three Polynucleobacter sp. Subcluster PnecC Strains KF022, KF023, and KF032 Isolated from a Shallow Eutrophic Lake in Japan.</title>
        <authorList>
            <person name="Ogata Y."/>
            <person name="Watanabe K."/>
            <person name="Takemine S."/>
            <person name="Shindo C."/>
            <person name="Kurokawa R."/>
            <person name="Suda W."/>
        </authorList>
    </citation>
    <scope>NUCLEOTIDE SEQUENCE</scope>
    <source>
        <strain evidence="14">KF023</strain>
        <strain evidence="15 16">KF032</strain>
    </source>
</reference>
<dbReference type="InterPro" id="IPR013099">
    <property type="entry name" value="K_chnl_dom"/>
</dbReference>
<keyword evidence="16" id="KW-1185">Reference proteome</keyword>
<proteinExistence type="predicted"/>
<evidence type="ECO:0000256" key="9">
    <source>
        <dbReference type="ARBA" id="ARBA00023136"/>
    </source>
</evidence>
<sequence length="305" mass="34586">MRKFFPFNRRPARINLDEYRATLSRTEVARPENNFYHWLLGTSWGSFMLLVVLVYLGANLLFAFAYLACGDGAITHAQPGSLLDVFFFSVQTMATIGYGRMTPIGSWPNAIVTFEAFFGIVYSALTTGLAFARFTRPTAGVRFSKVAVVGSHDGVQTFKFRVANDRSSHIVEAQLRLWLIAESMTSEGERYRRSVELQLHRSESPVFSLTWTAMHSVDETSALKDYLGKEAIERQWHLLITFTGYHESLANQVYARHVYLPKDVQQNATFIDIVTALPDGDRVIDLTNFDKWVPNTSDKLVGEYL</sequence>
<dbReference type="RefSeq" id="WP_281741844.1">
    <property type="nucleotide sequence ID" value="NZ_AP026973.1"/>
</dbReference>
<dbReference type="InterPro" id="IPR013518">
    <property type="entry name" value="K_chnl_inward-rec_Kir_cyto"/>
</dbReference>
<evidence type="ECO:0000313" key="16">
    <source>
        <dbReference type="Proteomes" id="UP001211204"/>
    </source>
</evidence>
<evidence type="ECO:0000256" key="6">
    <source>
        <dbReference type="ARBA" id="ARBA00022958"/>
    </source>
</evidence>
<dbReference type="Pfam" id="PF17655">
    <property type="entry name" value="IRK_C"/>
    <property type="match status" value="1"/>
</dbReference>
<feature type="domain" description="Potassium channel" evidence="12">
    <location>
        <begin position="60"/>
        <end position="134"/>
    </location>
</feature>
<dbReference type="InterPro" id="IPR016449">
    <property type="entry name" value="K_chnl_inward-rec_Kir"/>
</dbReference>
<dbReference type="SUPFAM" id="SSF81324">
    <property type="entry name" value="Voltage-gated potassium channels"/>
    <property type="match status" value="1"/>
</dbReference>
<evidence type="ECO:0000256" key="3">
    <source>
        <dbReference type="ARBA" id="ARBA00022538"/>
    </source>
</evidence>
<dbReference type="AlphaFoldDB" id="A0A9C7CHI7"/>
<evidence type="ECO:0000256" key="1">
    <source>
        <dbReference type="ARBA" id="ARBA00004141"/>
    </source>
</evidence>
<name>A0A9C7CHI7_9BURK</name>
<dbReference type="GO" id="GO:0005242">
    <property type="term" value="F:inward rectifier potassium channel activity"/>
    <property type="evidence" value="ECO:0007669"/>
    <property type="project" value="InterPro"/>
</dbReference>
<keyword evidence="8" id="KW-0406">Ion transport</keyword>
<keyword evidence="9 11" id="KW-0472">Membrane</keyword>
<evidence type="ECO:0000256" key="10">
    <source>
        <dbReference type="ARBA" id="ARBA00023303"/>
    </source>
</evidence>
<protein>
    <submittedName>
        <fullName evidence="14">Inward rectifier potassium channel protein</fullName>
    </submittedName>
</protein>
<dbReference type="EMBL" id="AP026973">
    <property type="protein sequence ID" value="BDT77471.1"/>
    <property type="molecule type" value="Genomic_DNA"/>
</dbReference>